<reference evidence="1 2" key="2">
    <citation type="submission" date="2007-04" db="EMBL/GenBank/DDBJ databases">
        <authorList>
            <person name="Fulton L."/>
            <person name="Clifton S."/>
            <person name="Fulton B."/>
            <person name="Xu J."/>
            <person name="Minx P."/>
            <person name="Mardis E.R."/>
            <person name="Wilson R.K."/>
        </authorList>
    </citation>
    <scope>NUCLEOTIDE SEQUENCE [LARGE SCALE GENOMIC DNA]</scope>
    <source>
        <strain evidence="2">ATCC 25986 / DSM 3979 / JCM 10188 / KCTC 3647 / NCTC 11838 / VPI 1003</strain>
    </source>
</reference>
<sequence length="181" mass="18950">MTVNERNVTTVERACTDKILERALGVVVLCRKHETRGIAIQTMHNPGAVLTLHGTKMVDATVVDQSVRKGAALVAMGGMAHQAPLLGEHDKVVVLVADIEGNGLGNHVGRVVRLGQVDRDAVAGAYGVLFRETSLTVDGNGASLDQMRAGRARGTAIVGAQIGIETLTSAIVGNKNMDVGH</sequence>
<dbReference type="AlphaFoldDB" id="A4E6R2"/>
<proteinExistence type="predicted"/>
<protein>
    <submittedName>
        <fullName evidence="1">Uncharacterized protein</fullName>
    </submittedName>
</protein>
<accession>A4E6R2</accession>
<dbReference type="Proteomes" id="UP000002979">
    <property type="component" value="Unassembled WGS sequence"/>
</dbReference>
<dbReference type="EMBL" id="AAVN02000001">
    <property type="protein sequence ID" value="EBA40421.1"/>
    <property type="molecule type" value="Genomic_DNA"/>
</dbReference>
<gene>
    <name evidence="1" type="ORF">COLAER_00087</name>
</gene>
<comment type="caution">
    <text evidence="1">The sequence shown here is derived from an EMBL/GenBank/DDBJ whole genome shotgun (WGS) entry which is preliminary data.</text>
</comment>
<evidence type="ECO:0000313" key="1">
    <source>
        <dbReference type="EMBL" id="EBA40421.1"/>
    </source>
</evidence>
<evidence type="ECO:0000313" key="2">
    <source>
        <dbReference type="Proteomes" id="UP000002979"/>
    </source>
</evidence>
<reference evidence="1 2" key="1">
    <citation type="submission" date="2007-01" db="EMBL/GenBank/DDBJ databases">
        <title>Draft genome sequence of Collinsella aerofaciens (ATCC 25986).</title>
        <authorList>
            <person name="Sudarsanam P."/>
            <person name="Ley R."/>
            <person name="Guruge J."/>
            <person name="Turnbaugh P.J."/>
            <person name="Mahowald M."/>
            <person name="Liep D."/>
            <person name="Gordon J."/>
        </authorList>
    </citation>
    <scope>NUCLEOTIDE SEQUENCE [LARGE SCALE GENOMIC DNA]</scope>
    <source>
        <strain evidence="2">ATCC 25986 / DSM 3979 / JCM 10188 / KCTC 3647 / NCTC 11838 / VPI 1003</strain>
    </source>
</reference>
<name>A4E6R2_COLAA</name>
<organism evidence="1 2">
    <name type="scientific">Collinsella aerofaciens (strain ATCC 25986 / DSM 3979 / JCM 10188 / KCTC 3647 / NCTC 11838 / VPI 1003)</name>
    <dbReference type="NCBI Taxonomy" id="411903"/>
    <lineage>
        <taxon>Bacteria</taxon>
        <taxon>Bacillati</taxon>
        <taxon>Actinomycetota</taxon>
        <taxon>Coriobacteriia</taxon>
        <taxon>Coriobacteriales</taxon>
        <taxon>Coriobacteriaceae</taxon>
        <taxon>Collinsella</taxon>
    </lineage>
</organism>